<evidence type="ECO:0000256" key="4">
    <source>
        <dbReference type="ARBA" id="ARBA00023136"/>
    </source>
</evidence>
<evidence type="ECO:0000256" key="2">
    <source>
        <dbReference type="ARBA" id="ARBA00022692"/>
    </source>
</evidence>
<dbReference type="PANTHER" id="PTHR12883:SF0">
    <property type="entry name" value="PAT COMPLEX SUBUNIT CCDC47"/>
    <property type="match status" value="1"/>
</dbReference>
<dbReference type="Pfam" id="PF07946">
    <property type="entry name" value="CCDC47"/>
    <property type="match status" value="1"/>
</dbReference>
<name>A0A9Q0RCJ1_ANAIG</name>
<dbReference type="InterPro" id="IPR012879">
    <property type="entry name" value="CCDC47"/>
</dbReference>
<dbReference type="AlphaFoldDB" id="A0A9Q0RCJ1"/>
<keyword evidence="4 6" id="KW-0472">Membrane</keyword>
<dbReference type="GO" id="GO:0032469">
    <property type="term" value="P:endoplasmic reticulum calcium ion homeostasis"/>
    <property type="evidence" value="ECO:0007669"/>
    <property type="project" value="InterPro"/>
</dbReference>
<organism evidence="8 9">
    <name type="scientific">Anaeramoeba ignava</name>
    <name type="common">Anaerobic marine amoeba</name>
    <dbReference type="NCBI Taxonomy" id="1746090"/>
    <lineage>
        <taxon>Eukaryota</taxon>
        <taxon>Metamonada</taxon>
        <taxon>Anaeramoebidae</taxon>
        <taxon>Anaeramoeba</taxon>
    </lineage>
</organism>
<reference evidence="8" key="1">
    <citation type="submission" date="2022-10" db="EMBL/GenBank/DDBJ databases">
        <title>Novel sulphate-reducing endosymbionts in the free-living metamonad Anaeramoeba.</title>
        <authorList>
            <person name="Jerlstrom-Hultqvist J."/>
            <person name="Cepicka I."/>
            <person name="Gallot-Lavallee L."/>
            <person name="Salas-Leiva D."/>
            <person name="Curtis B.A."/>
            <person name="Zahonova K."/>
            <person name="Pipaliya S."/>
            <person name="Dacks J."/>
            <person name="Roger A.J."/>
        </authorList>
    </citation>
    <scope>NUCLEOTIDE SEQUENCE</scope>
    <source>
        <strain evidence="8">BMAN</strain>
    </source>
</reference>
<evidence type="ECO:0000256" key="6">
    <source>
        <dbReference type="SAM" id="Phobius"/>
    </source>
</evidence>
<dbReference type="Proteomes" id="UP001149090">
    <property type="component" value="Unassembled WGS sequence"/>
</dbReference>
<keyword evidence="7" id="KW-0732">Signal</keyword>
<evidence type="ECO:0000313" key="8">
    <source>
        <dbReference type="EMBL" id="KAJ5073769.1"/>
    </source>
</evidence>
<dbReference type="GO" id="GO:0005783">
    <property type="term" value="C:endoplasmic reticulum"/>
    <property type="evidence" value="ECO:0007669"/>
    <property type="project" value="InterPro"/>
</dbReference>
<dbReference type="GO" id="GO:0005509">
    <property type="term" value="F:calcium ion binding"/>
    <property type="evidence" value="ECO:0007669"/>
    <property type="project" value="InterPro"/>
</dbReference>
<keyword evidence="3 6" id="KW-1133">Transmembrane helix</keyword>
<feature type="signal peptide" evidence="7">
    <location>
        <begin position="1"/>
        <end position="19"/>
    </location>
</feature>
<accession>A0A9Q0RCJ1</accession>
<dbReference type="CDD" id="cd22249">
    <property type="entry name" value="UDM1_RNF168_RNF169-like"/>
    <property type="match status" value="1"/>
</dbReference>
<dbReference type="GO" id="GO:0016020">
    <property type="term" value="C:membrane"/>
    <property type="evidence" value="ECO:0007669"/>
    <property type="project" value="UniProtKB-SubCell"/>
</dbReference>
<feature type="compositionally biased region" description="Basic and acidic residues" evidence="5">
    <location>
        <begin position="352"/>
        <end position="372"/>
    </location>
</feature>
<keyword evidence="2 6" id="KW-0812">Transmembrane</keyword>
<feature type="chain" id="PRO_5040272605" evidence="7">
    <location>
        <begin position="20"/>
        <end position="387"/>
    </location>
</feature>
<feature type="region of interest" description="Disordered" evidence="5">
    <location>
        <begin position="352"/>
        <end position="387"/>
    </location>
</feature>
<dbReference type="PANTHER" id="PTHR12883">
    <property type="entry name" value="ADIPOCYTE-SPECIFIC PROTEIN 4-RELATED"/>
    <property type="match status" value="1"/>
</dbReference>
<sequence>MNYFYIIIFSLLFISTICSVSLEQFDDTDDFSDAPIDDTDNFSDTDLTDFEDLSSNEKQTKKKTPKKEEKKYINVKPKFGPFDFSMIVLLVLYAGFCYIGIEKNKQITLKFGEVFYPLLTRQFAQIGPDETTGFVKNGYHEFQLYCTGRINIHSALFTFQLQKRQDIIFFLVDNFLLDTKDTITIDFAIKNLDPIVFAISKKTEMSKMRRNCSDLTTYTDLYSDPPANFAISTPFSGIVDKIITPKILEFLNKNKEFFVSIHISDRNIFNKFQKNVRFIFNIPPKNEMNKMEELMEFMFIFIDTISTFKLTVSQAQKAKKIRDLENKKIKKIEQEAQEEKILEEKAKKRIEEEERISKMSDEKQRKYAEKERKKQLKKRGPKIKILK</sequence>
<evidence type="ECO:0000313" key="9">
    <source>
        <dbReference type="Proteomes" id="UP001149090"/>
    </source>
</evidence>
<evidence type="ECO:0000256" key="5">
    <source>
        <dbReference type="SAM" id="MobiDB-lite"/>
    </source>
</evidence>
<gene>
    <name evidence="8" type="ORF">M0811_08333</name>
</gene>
<dbReference type="OMA" id="MHLVRDM"/>
<feature type="compositionally biased region" description="Basic residues" evidence="5">
    <location>
        <begin position="373"/>
        <end position="387"/>
    </location>
</feature>
<feature type="transmembrane region" description="Helical" evidence="6">
    <location>
        <begin position="84"/>
        <end position="101"/>
    </location>
</feature>
<comment type="caution">
    <text evidence="8">The sequence shown here is derived from an EMBL/GenBank/DDBJ whole genome shotgun (WGS) entry which is preliminary data.</text>
</comment>
<keyword evidence="9" id="KW-1185">Reference proteome</keyword>
<dbReference type="EMBL" id="JAPDFW010000072">
    <property type="protein sequence ID" value="KAJ5073769.1"/>
    <property type="molecule type" value="Genomic_DNA"/>
</dbReference>
<evidence type="ECO:0000256" key="1">
    <source>
        <dbReference type="ARBA" id="ARBA00004167"/>
    </source>
</evidence>
<evidence type="ECO:0000256" key="3">
    <source>
        <dbReference type="ARBA" id="ARBA00022989"/>
    </source>
</evidence>
<comment type="subcellular location">
    <subcellularLocation>
        <location evidence="1">Membrane</location>
        <topology evidence="1">Single-pass membrane protein</topology>
    </subcellularLocation>
</comment>
<dbReference type="OrthoDB" id="10039147at2759"/>
<proteinExistence type="predicted"/>
<protein>
    <submittedName>
        <fullName evidence="8">Coiled-coil domain-containing protein</fullName>
    </submittedName>
</protein>
<evidence type="ECO:0000256" key="7">
    <source>
        <dbReference type="SAM" id="SignalP"/>
    </source>
</evidence>